<dbReference type="Proteomes" id="UP000295741">
    <property type="component" value="Unassembled WGS sequence"/>
</dbReference>
<reference evidence="2 3" key="1">
    <citation type="submission" date="2019-03" db="EMBL/GenBank/DDBJ databases">
        <title>Genomic Encyclopedia of Archaeal and Bacterial Type Strains, Phase II (KMG-II): from individual species to whole genera.</title>
        <authorList>
            <person name="Goeker M."/>
        </authorList>
    </citation>
    <scope>NUCLEOTIDE SEQUENCE [LARGE SCALE GENOMIC DNA]</scope>
    <source>
        <strain evidence="2 3">DSM 28323</strain>
    </source>
</reference>
<dbReference type="AlphaFoldDB" id="A0A4R6IYY2"/>
<gene>
    <name evidence="2" type="ORF">BC659_0091</name>
</gene>
<evidence type="ECO:0000313" key="2">
    <source>
        <dbReference type="EMBL" id="TDO28033.1"/>
    </source>
</evidence>
<feature type="compositionally biased region" description="Low complexity" evidence="1">
    <location>
        <begin position="1"/>
        <end position="21"/>
    </location>
</feature>
<protein>
    <submittedName>
        <fullName evidence="2">Uncharacterized protein</fullName>
    </submittedName>
</protein>
<accession>A0A4R6IYY2</accession>
<feature type="region of interest" description="Disordered" evidence="1">
    <location>
        <begin position="1"/>
        <end position="33"/>
    </location>
</feature>
<feature type="compositionally biased region" description="Polar residues" evidence="1">
    <location>
        <begin position="22"/>
        <end position="33"/>
    </location>
</feature>
<comment type="caution">
    <text evidence="2">The sequence shown here is derived from an EMBL/GenBank/DDBJ whole genome shotgun (WGS) entry which is preliminary data.</text>
</comment>
<organism evidence="2 3">
    <name type="scientific">Sediminibacterium goheungense</name>
    <dbReference type="NCBI Taxonomy" id="1086393"/>
    <lineage>
        <taxon>Bacteria</taxon>
        <taxon>Pseudomonadati</taxon>
        <taxon>Bacteroidota</taxon>
        <taxon>Chitinophagia</taxon>
        <taxon>Chitinophagales</taxon>
        <taxon>Chitinophagaceae</taxon>
        <taxon>Sediminibacterium</taxon>
    </lineage>
</organism>
<feature type="region of interest" description="Disordered" evidence="1">
    <location>
        <begin position="197"/>
        <end position="216"/>
    </location>
</feature>
<dbReference type="RefSeq" id="WP_133472600.1">
    <property type="nucleotide sequence ID" value="NZ_SNWP01000010.1"/>
</dbReference>
<name>A0A4R6IYY2_9BACT</name>
<dbReference type="EMBL" id="SNWP01000010">
    <property type="protein sequence ID" value="TDO28033.1"/>
    <property type="molecule type" value="Genomic_DNA"/>
</dbReference>
<evidence type="ECO:0000256" key="1">
    <source>
        <dbReference type="SAM" id="MobiDB-lite"/>
    </source>
</evidence>
<evidence type="ECO:0000313" key="3">
    <source>
        <dbReference type="Proteomes" id="UP000295741"/>
    </source>
</evidence>
<proteinExistence type="predicted"/>
<keyword evidence="3" id="KW-1185">Reference proteome</keyword>
<sequence length="216" mass="23493">MKIQKSQNNSSSNRASAHNTSVRAHSNTSKTINPTQLLQDKLQAMVDAAPKNKQAAQLQIMANEFADKSVKFTERKSTSSEGVVQRFDATQKGFDAAIKVVEYSGMTPSMIAQGYEPILDADQKKAIGHLRELKNLFRFKEQLDERSDVRKYTSQALSLISNIDPTGITGALSKIEDALAKMQLAKRMYDEHNEGSAVPLAGVGAASPGDSYGSGK</sequence>